<reference evidence="2 3" key="1">
    <citation type="submission" date="2020-08" db="EMBL/GenBank/DDBJ databases">
        <title>Genomic Encyclopedia of Type Strains, Phase IV (KMG-IV): sequencing the most valuable type-strain genomes for metagenomic binning, comparative biology and taxonomic classification.</title>
        <authorList>
            <person name="Goeker M."/>
        </authorList>
    </citation>
    <scope>NUCLEOTIDE SEQUENCE [LARGE SCALE GENOMIC DNA]</scope>
    <source>
        <strain evidence="2 3">DSM 101064</strain>
    </source>
</reference>
<comment type="caution">
    <text evidence="2">The sequence shown here is derived from an EMBL/GenBank/DDBJ whole genome shotgun (WGS) entry which is preliminary data.</text>
</comment>
<dbReference type="Proteomes" id="UP000535415">
    <property type="component" value="Unassembled WGS sequence"/>
</dbReference>
<name>A0A7W9EZN2_9RHOB</name>
<gene>
    <name evidence="2" type="ORF">FHS72_003645</name>
</gene>
<evidence type="ECO:0000313" key="3">
    <source>
        <dbReference type="Proteomes" id="UP000535415"/>
    </source>
</evidence>
<dbReference type="SUPFAM" id="SSF50249">
    <property type="entry name" value="Nucleic acid-binding proteins"/>
    <property type="match status" value="1"/>
</dbReference>
<sequence>MKHQLKLDYTIPFGGLQPYFDALHDGKALASACNSCGSVAFPARTQCGNCRSSDMKWVRLNGTARVLFRTDASAGSFALVKFDGADTSSTVALDNPENDAMFGTIVAPKDGAPGLWLTLVDTENEEHDGR</sequence>
<evidence type="ECO:0000259" key="1">
    <source>
        <dbReference type="Pfam" id="PF12172"/>
    </source>
</evidence>
<dbReference type="PANTHER" id="PTHR34075:SF5">
    <property type="entry name" value="BLR3430 PROTEIN"/>
    <property type="match status" value="1"/>
</dbReference>
<dbReference type="InterPro" id="IPR052513">
    <property type="entry name" value="Thioester_dehydratase-like"/>
</dbReference>
<protein>
    <submittedName>
        <fullName evidence="2">Putative OB-fold protein</fullName>
    </submittedName>
</protein>
<dbReference type="InterPro" id="IPR012340">
    <property type="entry name" value="NA-bd_OB-fold"/>
</dbReference>
<dbReference type="InterPro" id="IPR022002">
    <property type="entry name" value="ChsH2_Znr"/>
</dbReference>
<dbReference type="PANTHER" id="PTHR34075">
    <property type="entry name" value="BLR3430 PROTEIN"/>
    <property type="match status" value="1"/>
</dbReference>
<proteinExistence type="predicted"/>
<keyword evidence="3" id="KW-1185">Reference proteome</keyword>
<dbReference type="Gene3D" id="6.10.30.10">
    <property type="match status" value="1"/>
</dbReference>
<organism evidence="2 3">
    <name type="scientific">Yoonia ponticola</name>
    <dbReference type="NCBI Taxonomy" id="1524255"/>
    <lineage>
        <taxon>Bacteria</taxon>
        <taxon>Pseudomonadati</taxon>
        <taxon>Pseudomonadota</taxon>
        <taxon>Alphaproteobacteria</taxon>
        <taxon>Rhodobacterales</taxon>
        <taxon>Paracoccaceae</taxon>
        <taxon>Yoonia</taxon>
    </lineage>
</organism>
<dbReference type="Pfam" id="PF12172">
    <property type="entry name" value="zf-ChsH2"/>
    <property type="match status" value="1"/>
</dbReference>
<dbReference type="EMBL" id="JACIJM010000018">
    <property type="protein sequence ID" value="MBB5723997.1"/>
    <property type="molecule type" value="Genomic_DNA"/>
</dbReference>
<evidence type="ECO:0000313" key="2">
    <source>
        <dbReference type="EMBL" id="MBB5723997.1"/>
    </source>
</evidence>
<feature type="domain" description="ChsH2 rubredoxin-like zinc ribbon" evidence="1">
    <location>
        <begin position="22"/>
        <end position="55"/>
    </location>
</feature>
<dbReference type="RefSeq" id="WP_183531101.1">
    <property type="nucleotide sequence ID" value="NZ_JACIJM010000018.1"/>
</dbReference>
<accession>A0A7W9EZN2</accession>
<dbReference type="AlphaFoldDB" id="A0A7W9EZN2"/>